<dbReference type="VEuPathDB" id="CryptoDB:Vbra_6938"/>
<dbReference type="GO" id="GO:0004062">
    <property type="term" value="F:aryl sulfotransferase activity"/>
    <property type="evidence" value="ECO:0007669"/>
    <property type="project" value="InterPro"/>
</dbReference>
<feature type="region of interest" description="Disordered" evidence="1">
    <location>
        <begin position="45"/>
        <end position="71"/>
    </location>
</feature>
<dbReference type="Pfam" id="PF05935">
    <property type="entry name" value="Arylsulfotrans"/>
    <property type="match status" value="1"/>
</dbReference>
<accession>A0A0G4EC78</accession>
<dbReference type="InterPro" id="IPR010262">
    <property type="entry name" value="Arylsulfotransferase_bact"/>
</dbReference>
<gene>
    <name evidence="2" type="ORF">Vbra_6938</name>
</gene>
<dbReference type="OrthoDB" id="5427350at2759"/>
<proteinExistence type="predicted"/>
<evidence type="ECO:0000313" key="3">
    <source>
        <dbReference type="Proteomes" id="UP000041254"/>
    </source>
</evidence>
<dbReference type="Proteomes" id="UP000041254">
    <property type="component" value="Unassembled WGS sequence"/>
</dbReference>
<dbReference type="InParanoid" id="A0A0G4EC78"/>
<dbReference type="AlphaFoldDB" id="A0A0G4EC78"/>
<name>A0A0G4EC78_VITBC</name>
<protein>
    <submittedName>
        <fullName evidence="2">Uncharacterized protein</fullName>
    </submittedName>
</protein>
<dbReference type="PANTHER" id="PTHR35340:SF5">
    <property type="entry name" value="ASST-DOMAIN-CONTAINING PROTEIN"/>
    <property type="match status" value="1"/>
</dbReference>
<organism evidence="2 3">
    <name type="scientific">Vitrella brassicaformis (strain CCMP3155)</name>
    <dbReference type="NCBI Taxonomy" id="1169540"/>
    <lineage>
        <taxon>Eukaryota</taxon>
        <taxon>Sar</taxon>
        <taxon>Alveolata</taxon>
        <taxon>Colpodellida</taxon>
        <taxon>Vitrellaceae</taxon>
        <taxon>Vitrella</taxon>
    </lineage>
</organism>
<dbReference type="PANTHER" id="PTHR35340">
    <property type="entry name" value="PQQ ENZYME REPEAT PROTEIN-RELATED"/>
    <property type="match status" value="1"/>
</dbReference>
<keyword evidence="3" id="KW-1185">Reference proteome</keyword>
<dbReference type="InterPro" id="IPR053143">
    <property type="entry name" value="Arylsulfate_ST"/>
</dbReference>
<evidence type="ECO:0000256" key="1">
    <source>
        <dbReference type="SAM" id="MobiDB-lite"/>
    </source>
</evidence>
<dbReference type="PhylomeDB" id="A0A0G4EC78"/>
<reference evidence="2 3" key="1">
    <citation type="submission" date="2014-11" db="EMBL/GenBank/DDBJ databases">
        <authorList>
            <person name="Zhu J."/>
            <person name="Qi W."/>
            <person name="Song R."/>
        </authorList>
    </citation>
    <scope>NUCLEOTIDE SEQUENCE [LARGE SCALE GENOMIC DNA]</scope>
</reference>
<evidence type="ECO:0000313" key="2">
    <source>
        <dbReference type="EMBL" id="CEL93103.1"/>
    </source>
</evidence>
<dbReference type="EMBL" id="CDMY01000138">
    <property type="protein sequence ID" value="CEL93103.1"/>
    <property type="molecule type" value="Genomic_DNA"/>
</dbReference>
<sequence>MVSEQVIKSACEQFQGRKVDRGFVATRSVVTRKSCFLFGRPLDVQKRGGKSRPVDSDDDDDGNGNKSQPQLMILQPRTNALKRGQSQSLRRVQVEGPFTYVHPPPGGVLVASKTAIIVRAASRVTEDSISGKISATVQGAQVDGRTSLSLDGQTIVFVPFVPFESGAHVVTEVFPGIVSADGDVLSGSAEWEFHVATVDPEGFIVGAKDLSGTLFANPMRQYDDGLIRPIGNDTLTNGVQRYGPLYDNGKAMAIYDGPLSLDPRARYRGYRTIPPTFPKIRVNVAPKEGEVAEGYIFIGTNIAFVGNDALDSQFYAYTLILDSGGDVVWYHQHEPLPQFALVEDRRAKGELMANGEVSLLLDEGDSRRTYTFNNHYQLVKEYSPAAGYAHIPAGYFQVVTNTRDQQSKSDGVVQVNSDGSYLILLTVRHTLDLTGMVEGGKADDIVLDHVVQEFDLSDTLVFEWRSWDHFTHEQLLKWTDVEKAHLNGDWDLMHLNALSWTPDGHLLFSLPSLSGAIKVNRETGDVMWRIFGNEAFNQFTFDPPFYPSISHQHDVRFSGPNTITLFDNGNNNNPTVSRALEFEIDEESRTARLIFSFSDENRFSMCQGSTQRLSNGNIAIGWGGLNLTDPLPFYTEVTRTGEIVLELQMESDANAYRARKHDWAKAIPVWPPAIVLDMNEGEWSDDRPPRLHYSWNGATVVSGWRVYAGVDPDLLELVAEHPREAFEHYLDLGHGSPFYPVGNCVYYQVEPVGVGGQAFMRSALLSSPSCAQEDVS</sequence>